<evidence type="ECO:0000313" key="4">
    <source>
        <dbReference type="Proteomes" id="UP000248889"/>
    </source>
</evidence>
<accession>A0A2X0K3M2</accession>
<reference evidence="3 4" key="1">
    <citation type="submission" date="2018-06" db="EMBL/GenBank/DDBJ databases">
        <title>Streptacidiphilus pinicola sp. nov., isolated from pine grove soil.</title>
        <authorList>
            <person name="Roh S.G."/>
            <person name="Park S."/>
            <person name="Kim M.-K."/>
            <person name="Yun B.-R."/>
            <person name="Park J."/>
            <person name="Kim M.J."/>
            <person name="Kim Y.S."/>
            <person name="Kim S.B."/>
        </authorList>
    </citation>
    <scope>NUCLEOTIDE SEQUENCE [LARGE SCALE GENOMIC DNA]</scope>
    <source>
        <strain evidence="3 4">MMS16-CNU450</strain>
    </source>
</reference>
<evidence type="ECO:0000313" key="3">
    <source>
        <dbReference type="EMBL" id="RAG81920.1"/>
    </source>
</evidence>
<feature type="domain" description="AB hydrolase-1" evidence="2">
    <location>
        <begin position="141"/>
        <end position="260"/>
    </location>
</feature>
<dbReference type="RefSeq" id="WP_111506412.1">
    <property type="nucleotide sequence ID" value="NZ_QKYN01000132.1"/>
</dbReference>
<dbReference type="PANTHER" id="PTHR22946:SF12">
    <property type="entry name" value="CONIDIAL PIGMENT BIOSYNTHESIS PROTEIN AYG1 (AFU_ORTHOLOGUE AFUA_2G17550)"/>
    <property type="match status" value="1"/>
</dbReference>
<dbReference type="OrthoDB" id="9765647at2"/>
<sequence length="354" mass="37044">MTAFFDTPGLLPAFVSTNRSRVVGAGADPFEYDRVTGALQDLLDWPQALERAGRGHLARAVEAETAGHHLSAAAGYRTAAAWLHCATVLPHPDRDALARAEATADEAMGRALALTEPDAARIEGHGFVGWLRFPSGVVRPPIVVIVPGMDSSKEEFHDVADALLPRGVAVAAVDGPGQGLLATRSTPEPAYEKVMGALLDLLGARDDLDQDRVGVIGLSLGGFYAAVAAAREPRVRATATVSGPSSLDWSQLPPFVTETLTQRCGSADAARAFATQVRLDPLAATIPGPILVVDGGLDHIPGATNGAPLAQAAPHARYLLVPHGDHLLGNARPDWLPATTDWLATQLGADLPRP</sequence>
<dbReference type="InterPro" id="IPR029058">
    <property type="entry name" value="AB_hydrolase_fold"/>
</dbReference>
<dbReference type="SUPFAM" id="SSF53474">
    <property type="entry name" value="alpha/beta-Hydrolases"/>
    <property type="match status" value="1"/>
</dbReference>
<dbReference type="EMBL" id="QKYN01000132">
    <property type="protein sequence ID" value="RAG81920.1"/>
    <property type="molecule type" value="Genomic_DNA"/>
</dbReference>
<dbReference type="PANTHER" id="PTHR22946">
    <property type="entry name" value="DIENELACTONE HYDROLASE DOMAIN-CONTAINING PROTEIN-RELATED"/>
    <property type="match status" value="1"/>
</dbReference>
<dbReference type="Proteomes" id="UP000248889">
    <property type="component" value="Unassembled WGS sequence"/>
</dbReference>
<dbReference type="Gene3D" id="3.40.50.1820">
    <property type="entry name" value="alpha/beta hydrolase"/>
    <property type="match status" value="1"/>
</dbReference>
<comment type="similarity">
    <text evidence="1">Belongs to the AB hydrolase superfamily. FUS2 hydrolase family.</text>
</comment>
<dbReference type="Pfam" id="PF00561">
    <property type="entry name" value="Abhydrolase_1"/>
    <property type="match status" value="1"/>
</dbReference>
<comment type="caution">
    <text evidence="3">The sequence shown here is derived from an EMBL/GenBank/DDBJ whole genome shotgun (WGS) entry which is preliminary data.</text>
</comment>
<evidence type="ECO:0000256" key="1">
    <source>
        <dbReference type="ARBA" id="ARBA00038115"/>
    </source>
</evidence>
<evidence type="ECO:0000259" key="2">
    <source>
        <dbReference type="Pfam" id="PF00561"/>
    </source>
</evidence>
<dbReference type="GO" id="GO:0016787">
    <property type="term" value="F:hydrolase activity"/>
    <property type="evidence" value="ECO:0007669"/>
    <property type="project" value="UniProtKB-KW"/>
</dbReference>
<proteinExistence type="inferred from homology"/>
<keyword evidence="3" id="KW-0378">Hydrolase</keyword>
<dbReference type="InterPro" id="IPR050261">
    <property type="entry name" value="FrsA_esterase"/>
</dbReference>
<keyword evidence="4" id="KW-1185">Reference proteome</keyword>
<dbReference type="InterPro" id="IPR000073">
    <property type="entry name" value="AB_hydrolase_1"/>
</dbReference>
<protein>
    <submittedName>
        <fullName evidence="3">Alpha/beta hydrolase</fullName>
    </submittedName>
</protein>
<dbReference type="AlphaFoldDB" id="A0A2X0K3M2"/>
<gene>
    <name evidence="3" type="ORF">DN069_30320</name>
</gene>
<name>A0A2X0K3M2_9ACTN</name>
<organism evidence="3 4">
    <name type="scientific">Streptacidiphilus pinicola</name>
    <dbReference type="NCBI Taxonomy" id="2219663"/>
    <lineage>
        <taxon>Bacteria</taxon>
        <taxon>Bacillati</taxon>
        <taxon>Actinomycetota</taxon>
        <taxon>Actinomycetes</taxon>
        <taxon>Kitasatosporales</taxon>
        <taxon>Streptomycetaceae</taxon>
        <taxon>Streptacidiphilus</taxon>
    </lineage>
</organism>
<dbReference type="Gene3D" id="1.20.1440.110">
    <property type="entry name" value="acylaminoacyl peptidase"/>
    <property type="match status" value="1"/>
</dbReference>